<dbReference type="OrthoDB" id="422168at2759"/>
<dbReference type="EMBL" id="CAMXCT030002970">
    <property type="protein sequence ID" value="CAL4788937.1"/>
    <property type="molecule type" value="Genomic_DNA"/>
</dbReference>
<reference evidence="3" key="1">
    <citation type="submission" date="2022-10" db="EMBL/GenBank/DDBJ databases">
        <authorList>
            <person name="Chen Y."/>
            <person name="Dougan E. K."/>
            <person name="Chan C."/>
            <person name="Rhodes N."/>
            <person name="Thang M."/>
        </authorList>
    </citation>
    <scope>NUCLEOTIDE SEQUENCE</scope>
</reference>
<feature type="compositionally biased region" description="Polar residues" evidence="1">
    <location>
        <begin position="978"/>
        <end position="994"/>
    </location>
</feature>
<feature type="compositionally biased region" description="Basic residues" evidence="1">
    <location>
        <begin position="263"/>
        <end position="273"/>
    </location>
</feature>
<feature type="region of interest" description="Disordered" evidence="1">
    <location>
        <begin position="930"/>
        <end position="950"/>
    </location>
</feature>
<proteinExistence type="predicted"/>
<dbReference type="AlphaFoldDB" id="A0A9P1D1P2"/>
<dbReference type="PROSITE" id="PS50802">
    <property type="entry name" value="OTU"/>
    <property type="match status" value="1"/>
</dbReference>
<evidence type="ECO:0000313" key="5">
    <source>
        <dbReference type="Proteomes" id="UP001152797"/>
    </source>
</evidence>
<gene>
    <name evidence="3" type="ORF">C1SCF055_LOCUS27655</name>
</gene>
<organism evidence="3">
    <name type="scientific">Cladocopium goreaui</name>
    <dbReference type="NCBI Taxonomy" id="2562237"/>
    <lineage>
        <taxon>Eukaryota</taxon>
        <taxon>Sar</taxon>
        <taxon>Alveolata</taxon>
        <taxon>Dinophyceae</taxon>
        <taxon>Suessiales</taxon>
        <taxon>Symbiodiniaceae</taxon>
        <taxon>Cladocopium</taxon>
    </lineage>
</organism>
<dbReference type="InterPro" id="IPR003323">
    <property type="entry name" value="OTU_dom"/>
</dbReference>
<keyword evidence="5" id="KW-1185">Reference proteome</keyword>
<dbReference type="GO" id="GO:0004843">
    <property type="term" value="F:cysteine-type deubiquitinase activity"/>
    <property type="evidence" value="ECO:0007669"/>
    <property type="project" value="TreeGrafter"/>
</dbReference>
<feature type="domain" description="OTU" evidence="2">
    <location>
        <begin position="794"/>
        <end position="923"/>
    </location>
</feature>
<evidence type="ECO:0000259" key="2">
    <source>
        <dbReference type="PROSITE" id="PS50802"/>
    </source>
</evidence>
<feature type="compositionally biased region" description="Basic and acidic residues" evidence="1">
    <location>
        <begin position="310"/>
        <end position="324"/>
    </location>
</feature>
<reference evidence="4 5" key="2">
    <citation type="submission" date="2024-05" db="EMBL/GenBank/DDBJ databases">
        <authorList>
            <person name="Chen Y."/>
            <person name="Shah S."/>
            <person name="Dougan E. K."/>
            <person name="Thang M."/>
            <person name="Chan C."/>
        </authorList>
    </citation>
    <scope>NUCLEOTIDE SEQUENCE [LARGE SCALE GENOMIC DNA]</scope>
</reference>
<dbReference type="Proteomes" id="UP001152797">
    <property type="component" value="Unassembled WGS sequence"/>
</dbReference>
<protein>
    <submittedName>
        <fullName evidence="4">Deubiquitinase OTUD6B</fullName>
    </submittedName>
</protein>
<accession>A0A9P1D1P2</accession>
<dbReference type="EMBL" id="CAMXCT010002970">
    <property type="protein sequence ID" value="CAI4001625.1"/>
    <property type="molecule type" value="Genomic_DNA"/>
</dbReference>
<evidence type="ECO:0000313" key="4">
    <source>
        <dbReference type="EMBL" id="CAL4788937.1"/>
    </source>
</evidence>
<evidence type="ECO:0000313" key="3">
    <source>
        <dbReference type="EMBL" id="CAI4001625.1"/>
    </source>
</evidence>
<sequence length="1081" mass="118131">MADRWCETFGEQRGTRLQFETFNLYHANHWIIKPATDGYAKKGCSMVEIMAIQVQRPHWFVSHAWIEPVCKFLACLEQHALVRELSSSTFYWVCAYANNQHCVEEDIKSNPRSTSFYRAMQMSEGVLLVLDSAGTPFGSYLDNLRAVAAGLCIADGPWQCLETNCSDVVLASFDLLQKIWAVSSKERNALMHAMHGNGAGSRATARKRKQKQRNNQANGFNLQQAGEILKLLSQLFQLLGLGGGGGNLLQQLSAMMGHGGCAKPKKTKNKNKNKQGGDGGLGDYGQGGGFYPSSPPTQPPQNTSKPHPKQKADVQKQPHTEQQPHKTPKTFAEVVRANTAFKPVWSLRQSDWTGPILGFDDFCVALDKPGNISATVQVNSEEQLEELQVLLKGDSPDIKRELNITAVMLAPKEAKQTEEDRPLRMVPGKISGKVQPRQAFVIPLQGQGPSLKRAAVVSAAPAVQPETVVVRLSVDAKYLQNNEWQSIQAKPKANAQAWLHRHVPEHVADKVFDMWAFQQESMKGGGKPVITGLLRIERSAAKALLGCSGKSTWFVEPLQWNNSVIESCDVEWVKKSSELDGPSYLQKVQSMAGDLGIARGWNGLGVRKPRSAEPPPKARAWRVTGVPRDWAASTLTQELTRAGLTELKVLSRKTVGKQVEWWVQANAQKDMDFIEIQAGEKVIVAVEAPRQRRQRTHTMKLASNGRVSYNQSHAWQAIATPAPRKSFYMGTPVKKPVTIAGAEKVPAENLDEDKSDAKMDNAGEPAGAKRAVSTPEKSPPAKRVAGEPKPPHNMKVKSIPADGNCLFEALAQSLGGKTARNVRASVVTHLTKHQGRYKPWWDGKEPTEAENACESWESYLTMLSKIGAWGSALEVSAAAVHYDRPIIVFQPRGVPEIYNGRGKGGAPIALWFRSKHYERLEGAFPPEVLTQAANGPMQGNRGGGSECGATSVGATRLSALPSLVHSNNKRGRCASPAPASTLSEQRKNSSSPAAATSGRGPCTPRAASEGQDAASASSRRTKRTEWTCPLCDFSTGVCKGWVDKKRAHINAWHPDEKEQLKIGFKNTLPALSAVKKGGVYS</sequence>
<dbReference type="CDD" id="cd22744">
    <property type="entry name" value="OTU"/>
    <property type="match status" value="1"/>
</dbReference>
<dbReference type="Pfam" id="PF02338">
    <property type="entry name" value="OTU"/>
    <property type="match status" value="1"/>
</dbReference>
<feature type="region of interest" description="Disordered" evidence="1">
    <location>
        <begin position="965"/>
        <end position="1019"/>
    </location>
</feature>
<feature type="region of interest" description="Disordered" evidence="1">
    <location>
        <begin position="259"/>
        <end position="329"/>
    </location>
</feature>
<feature type="compositionally biased region" description="Gly residues" evidence="1">
    <location>
        <begin position="276"/>
        <end position="290"/>
    </location>
</feature>
<evidence type="ECO:0000256" key="1">
    <source>
        <dbReference type="SAM" id="MobiDB-lite"/>
    </source>
</evidence>
<feature type="region of interest" description="Disordered" evidence="1">
    <location>
        <begin position="747"/>
        <end position="792"/>
    </location>
</feature>
<dbReference type="InterPro" id="IPR038765">
    <property type="entry name" value="Papain-like_cys_pep_sf"/>
</dbReference>
<feature type="region of interest" description="Disordered" evidence="1">
    <location>
        <begin position="195"/>
        <end position="214"/>
    </location>
</feature>
<dbReference type="Gene3D" id="3.90.70.80">
    <property type="match status" value="1"/>
</dbReference>
<dbReference type="InterPro" id="IPR050704">
    <property type="entry name" value="Peptidase_C85-like"/>
</dbReference>
<dbReference type="EMBL" id="CAMXCT020002970">
    <property type="protein sequence ID" value="CAL1155000.1"/>
    <property type="molecule type" value="Genomic_DNA"/>
</dbReference>
<name>A0A9P1D1P2_9DINO</name>
<comment type="caution">
    <text evidence="3">The sequence shown here is derived from an EMBL/GenBank/DDBJ whole genome shotgun (WGS) entry which is preliminary data.</text>
</comment>
<dbReference type="PANTHER" id="PTHR12419">
    <property type="entry name" value="OTU DOMAIN CONTAINING PROTEIN"/>
    <property type="match status" value="1"/>
</dbReference>
<dbReference type="GO" id="GO:0016579">
    <property type="term" value="P:protein deubiquitination"/>
    <property type="evidence" value="ECO:0007669"/>
    <property type="project" value="TreeGrafter"/>
</dbReference>
<dbReference type="SUPFAM" id="SSF54001">
    <property type="entry name" value="Cysteine proteinases"/>
    <property type="match status" value="1"/>
</dbReference>